<accession>A0A4Y2F013</accession>
<keyword evidence="2" id="KW-1185">Reference proteome</keyword>
<comment type="caution">
    <text evidence="1">The sequence shown here is derived from an EMBL/GenBank/DDBJ whole genome shotgun (WGS) entry which is preliminary data.</text>
</comment>
<evidence type="ECO:0000313" key="2">
    <source>
        <dbReference type="Proteomes" id="UP000499080"/>
    </source>
</evidence>
<dbReference type="Proteomes" id="UP000499080">
    <property type="component" value="Unassembled WGS sequence"/>
</dbReference>
<dbReference type="OrthoDB" id="6432955at2759"/>
<name>A0A4Y2F013_ARAVE</name>
<dbReference type="AlphaFoldDB" id="A0A4Y2F013"/>
<evidence type="ECO:0008006" key="3">
    <source>
        <dbReference type="Google" id="ProtNLM"/>
    </source>
</evidence>
<proteinExistence type="predicted"/>
<organism evidence="1 2">
    <name type="scientific">Araneus ventricosus</name>
    <name type="common">Orbweaver spider</name>
    <name type="synonym">Epeira ventricosa</name>
    <dbReference type="NCBI Taxonomy" id="182803"/>
    <lineage>
        <taxon>Eukaryota</taxon>
        <taxon>Metazoa</taxon>
        <taxon>Ecdysozoa</taxon>
        <taxon>Arthropoda</taxon>
        <taxon>Chelicerata</taxon>
        <taxon>Arachnida</taxon>
        <taxon>Araneae</taxon>
        <taxon>Araneomorphae</taxon>
        <taxon>Entelegynae</taxon>
        <taxon>Araneoidea</taxon>
        <taxon>Araneidae</taxon>
        <taxon>Araneus</taxon>
    </lineage>
</organism>
<gene>
    <name evidence="1" type="ORF">AVEN_203655_1</name>
</gene>
<protein>
    <recommendedName>
        <fullName evidence="3">DUF5641 domain-containing protein</fullName>
    </recommendedName>
</protein>
<dbReference type="EMBL" id="BGPR01000738">
    <property type="protein sequence ID" value="GBM33606.1"/>
    <property type="molecule type" value="Genomic_DNA"/>
</dbReference>
<sequence length="102" mass="12181">MNPEDERNNVVEYVFQLINRLKRSMELTLDKILEMQTKIKVWYDRKAIRRELFEGDLVLVVSTSKPNKLTIEWKGPGKIDIIRNELCCEFRRKKRLLSSLPC</sequence>
<evidence type="ECO:0000313" key="1">
    <source>
        <dbReference type="EMBL" id="GBM33606.1"/>
    </source>
</evidence>
<reference evidence="1 2" key="1">
    <citation type="journal article" date="2019" name="Sci. Rep.">
        <title>Orb-weaving spider Araneus ventricosus genome elucidates the spidroin gene catalogue.</title>
        <authorList>
            <person name="Kono N."/>
            <person name="Nakamura H."/>
            <person name="Ohtoshi R."/>
            <person name="Moran D.A.P."/>
            <person name="Shinohara A."/>
            <person name="Yoshida Y."/>
            <person name="Fujiwara M."/>
            <person name="Mori M."/>
            <person name="Tomita M."/>
            <person name="Arakawa K."/>
        </authorList>
    </citation>
    <scope>NUCLEOTIDE SEQUENCE [LARGE SCALE GENOMIC DNA]</scope>
</reference>